<dbReference type="InterPro" id="IPR038563">
    <property type="entry name" value="Endonuclease_7_sf"/>
</dbReference>
<protein>
    <submittedName>
        <fullName evidence="1">Uncharacterized protein</fullName>
    </submittedName>
</protein>
<evidence type="ECO:0000313" key="2">
    <source>
        <dbReference type="Proteomes" id="UP001159427"/>
    </source>
</evidence>
<dbReference type="Pfam" id="PF02945">
    <property type="entry name" value="Endonuclease_7"/>
    <property type="match status" value="1"/>
</dbReference>
<reference evidence="1 2" key="1">
    <citation type="submission" date="2022-05" db="EMBL/GenBank/DDBJ databases">
        <authorList>
            <consortium name="Genoscope - CEA"/>
            <person name="William W."/>
        </authorList>
    </citation>
    <scope>NUCLEOTIDE SEQUENCE [LARGE SCALE GENOMIC DNA]</scope>
</reference>
<dbReference type="EMBL" id="CALNXI010001023">
    <property type="protein sequence ID" value="CAH3151911.1"/>
    <property type="molecule type" value="Genomic_DNA"/>
</dbReference>
<proteinExistence type="predicted"/>
<dbReference type="PANTHER" id="PTHR31511:SF12">
    <property type="entry name" value="RHO TERMINATION FACTOR N-TERMINAL DOMAIN-CONTAINING PROTEIN"/>
    <property type="match status" value="1"/>
</dbReference>
<sequence>MVINGQQAIKIHEKDNNILKFNNFHKQMPAPFVIYADFEAITEKVKGSEPNIDKPYTETYKKHKDFGQGYKVICCYDKKYTKPVQIYRGEKAVYKFMEKMLEEVEWCRKMTKKHFNKPVRMTKKDQQDFEEADKCHICNKKYSEKDIRVRDHCHITGKYKGSAHQDCNMNFKQADKIPVMF</sequence>
<dbReference type="SUPFAM" id="SSF54060">
    <property type="entry name" value="His-Me finger endonucleases"/>
    <property type="match status" value="1"/>
</dbReference>
<evidence type="ECO:0000313" key="1">
    <source>
        <dbReference type="EMBL" id="CAH3151911.1"/>
    </source>
</evidence>
<dbReference type="Gene3D" id="3.40.1800.10">
    <property type="entry name" value="His-Me finger endonucleases"/>
    <property type="match status" value="1"/>
</dbReference>
<feature type="non-terminal residue" evidence="1">
    <location>
        <position position="181"/>
    </location>
</feature>
<comment type="caution">
    <text evidence="1">The sequence shown here is derived from an EMBL/GenBank/DDBJ whole genome shotgun (WGS) entry which is preliminary data.</text>
</comment>
<organism evidence="1 2">
    <name type="scientific">Porites evermanni</name>
    <dbReference type="NCBI Taxonomy" id="104178"/>
    <lineage>
        <taxon>Eukaryota</taxon>
        <taxon>Metazoa</taxon>
        <taxon>Cnidaria</taxon>
        <taxon>Anthozoa</taxon>
        <taxon>Hexacorallia</taxon>
        <taxon>Scleractinia</taxon>
        <taxon>Fungiina</taxon>
        <taxon>Poritidae</taxon>
        <taxon>Porites</taxon>
    </lineage>
</organism>
<dbReference type="InterPro" id="IPR004211">
    <property type="entry name" value="Endonuclease_7"/>
</dbReference>
<name>A0ABN8PZJ9_9CNID</name>
<dbReference type="Proteomes" id="UP001159427">
    <property type="component" value="Unassembled WGS sequence"/>
</dbReference>
<dbReference type="InterPro" id="IPR044925">
    <property type="entry name" value="His-Me_finger_sf"/>
</dbReference>
<gene>
    <name evidence="1" type="ORF">PEVE_00000592</name>
</gene>
<accession>A0ABN8PZJ9</accession>
<dbReference type="PANTHER" id="PTHR31511">
    <property type="entry name" value="PROTEIN CBG23764"/>
    <property type="match status" value="1"/>
</dbReference>
<keyword evidence="2" id="KW-1185">Reference proteome</keyword>